<feature type="transmembrane region" description="Helical" evidence="1">
    <location>
        <begin position="87"/>
        <end position="111"/>
    </location>
</feature>
<keyword evidence="1" id="KW-0812">Transmembrane</keyword>
<keyword evidence="3" id="KW-1185">Reference proteome</keyword>
<dbReference type="STRING" id="1134406.ADN00_14690"/>
<name>A0A0P6XW82_9CHLR</name>
<gene>
    <name evidence="2" type="ORF">ADN00_14690</name>
</gene>
<feature type="transmembrane region" description="Helical" evidence="1">
    <location>
        <begin position="39"/>
        <end position="57"/>
    </location>
</feature>
<dbReference type="AlphaFoldDB" id="A0A0P6XW82"/>
<feature type="transmembrane region" description="Helical" evidence="1">
    <location>
        <begin position="64"/>
        <end position="81"/>
    </location>
</feature>
<comment type="caution">
    <text evidence="2">The sequence shown here is derived from an EMBL/GenBank/DDBJ whole genome shotgun (WGS) entry which is preliminary data.</text>
</comment>
<evidence type="ECO:0000256" key="1">
    <source>
        <dbReference type="SAM" id="Phobius"/>
    </source>
</evidence>
<protein>
    <recommendedName>
        <fullName evidence="4">DUF5668 domain-containing protein</fullName>
    </recommendedName>
</protein>
<dbReference type="OrthoDB" id="166436at2"/>
<evidence type="ECO:0000313" key="3">
    <source>
        <dbReference type="Proteomes" id="UP000050417"/>
    </source>
</evidence>
<keyword evidence="1" id="KW-1133">Transmembrane helix</keyword>
<feature type="transmembrane region" description="Helical" evidence="1">
    <location>
        <begin position="123"/>
        <end position="143"/>
    </location>
</feature>
<organism evidence="2 3">
    <name type="scientific">Ornatilinea apprima</name>
    <dbReference type="NCBI Taxonomy" id="1134406"/>
    <lineage>
        <taxon>Bacteria</taxon>
        <taxon>Bacillati</taxon>
        <taxon>Chloroflexota</taxon>
        <taxon>Anaerolineae</taxon>
        <taxon>Anaerolineales</taxon>
        <taxon>Anaerolineaceae</taxon>
        <taxon>Ornatilinea</taxon>
    </lineage>
</organism>
<keyword evidence="1" id="KW-0472">Membrane</keyword>
<dbReference type="Proteomes" id="UP000050417">
    <property type="component" value="Unassembled WGS sequence"/>
</dbReference>
<dbReference type="PATRIC" id="fig|1134406.4.peg.2104"/>
<accession>A0A0P6XW82</accession>
<proteinExistence type="predicted"/>
<reference evidence="2 3" key="1">
    <citation type="submission" date="2015-07" db="EMBL/GenBank/DDBJ databases">
        <title>Genome sequence of Ornatilinea apprima DSM 23815.</title>
        <authorList>
            <person name="Hemp J."/>
            <person name="Ward L.M."/>
            <person name="Pace L.A."/>
            <person name="Fischer W.W."/>
        </authorList>
    </citation>
    <scope>NUCLEOTIDE SEQUENCE [LARGE SCALE GENOMIC DNA]</scope>
    <source>
        <strain evidence="2 3">P3M-1</strain>
    </source>
</reference>
<dbReference type="EMBL" id="LGCL01000035">
    <property type="protein sequence ID" value="KPL73584.1"/>
    <property type="molecule type" value="Genomic_DNA"/>
</dbReference>
<evidence type="ECO:0008006" key="4">
    <source>
        <dbReference type="Google" id="ProtNLM"/>
    </source>
</evidence>
<feature type="transmembrane region" description="Helical" evidence="1">
    <location>
        <begin position="149"/>
        <end position="167"/>
    </location>
</feature>
<sequence length="170" mass="18261">MNSSNRSSISAGILLILVGAAWLAMRVVPGLSDLIQVEFTWPLIIAGFGLLMLIAGLAAGNAEMAVPACFFMGLGGIFYYQNASGNWASWAYIWTLFPGFVGVGQILAGLFSGKAAEGLREGLRAILTSAIMFFIFGSFLGGMRIFGPYWPVLLILAGLLILIQSFWKKN</sequence>
<dbReference type="RefSeq" id="WP_075063785.1">
    <property type="nucleotide sequence ID" value="NZ_LGCL01000035.1"/>
</dbReference>
<evidence type="ECO:0000313" key="2">
    <source>
        <dbReference type="EMBL" id="KPL73584.1"/>
    </source>
</evidence>